<dbReference type="Gene3D" id="3.60.10.10">
    <property type="entry name" value="Endonuclease/exonuclease/phosphatase"/>
    <property type="match status" value="1"/>
</dbReference>
<keyword evidence="1" id="KW-1133">Transmembrane helix</keyword>
<accession>A0A2R5HFE9</accession>
<feature type="transmembrane region" description="Helical" evidence="1">
    <location>
        <begin position="6"/>
        <end position="25"/>
    </location>
</feature>
<dbReference type="AlphaFoldDB" id="A0A2R5HFE9"/>
<proteinExistence type="predicted"/>
<organism evidence="3 4">
    <name type="scientific">Lactococcus termiticola</name>
    <dbReference type="NCBI Taxonomy" id="2169526"/>
    <lineage>
        <taxon>Bacteria</taxon>
        <taxon>Bacillati</taxon>
        <taxon>Bacillota</taxon>
        <taxon>Bacilli</taxon>
        <taxon>Lactobacillales</taxon>
        <taxon>Streptococcaceae</taxon>
        <taxon>Lactococcus</taxon>
    </lineage>
</organism>
<evidence type="ECO:0000313" key="4">
    <source>
        <dbReference type="Proteomes" id="UP000245021"/>
    </source>
</evidence>
<dbReference type="RefSeq" id="WP_109245733.1">
    <property type="nucleotide sequence ID" value="NZ_BFFO01000004.1"/>
</dbReference>
<sequence>MLEIFLIIIAVFILLILAYIIYVYAQYHRIPDNQPLEIENQEKSSEPVEVGKVYNIMTYNIGYASYPAEYDFFMDGGSNSRAFSRAAVLGALKEDLDLIKEANPDFIGLQEVDWEGDRSWQVDQPTYFKQELPDYASSLAQNYDSAYLFYPIKKPIGKAKSGLLTLSKYRLESATRFQLPIEQNFAKFFDLDRAFSVNIFPVKASDKKLVIINTHLSAFIKNQVIQREQLLTLFSMLEKYQKAGDYVICGGDFNHVLAGEAHPELTWLKPFPLADLPEGLRALAPTNGPTVRSNGTPYDKENPKNTFGIIDGFILSDNIKEKEIRTISNDFKSSDHHPVLMSFELL</sequence>
<evidence type="ECO:0000256" key="1">
    <source>
        <dbReference type="SAM" id="Phobius"/>
    </source>
</evidence>
<dbReference type="SUPFAM" id="SSF56219">
    <property type="entry name" value="DNase I-like"/>
    <property type="match status" value="1"/>
</dbReference>
<dbReference type="InterPro" id="IPR005135">
    <property type="entry name" value="Endo/exonuclease/phosphatase"/>
</dbReference>
<protein>
    <submittedName>
        <fullName evidence="3">Metal-dependent hydrolase</fullName>
    </submittedName>
</protein>
<dbReference type="PANTHER" id="PTHR14859:SF1">
    <property type="entry name" value="PGAP2-INTERACTING PROTEIN"/>
    <property type="match status" value="1"/>
</dbReference>
<reference evidence="3 4" key="1">
    <citation type="journal article" date="2018" name="Genome Announc.">
        <title>Draft Genome Sequence of Lactococcus sp. Strain NtB2 (JCM 32569), Isolated from the Gut of the Higher Termite Nasutitermes takasagoensis.</title>
        <authorList>
            <person name="Noda S."/>
            <person name="Aihara C."/>
            <person name="Yuki M."/>
            <person name="Ohkuma M."/>
        </authorList>
    </citation>
    <scope>NUCLEOTIDE SEQUENCE [LARGE SCALE GENOMIC DNA]</scope>
    <source>
        <strain evidence="3 4">NtB2</strain>
    </source>
</reference>
<dbReference type="PANTHER" id="PTHR14859">
    <property type="entry name" value="CALCOFLUOR WHITE HYPERSENSITIVE PROTEIN PRECURSOR"/>
    <property type="match status" value="1"/>
</dbReference>
<dbReference type="InterPro" id="IPR051916">
    <property type="entry name" value="GPI-anchor_lipid_remodeler"/>
</dbReference>
<dbReference type="GO" id="GO:0016787">
    <property type="term" value="F:hydrolase activity"/>
    <property type="evidence" value="ECO:0007669"/>
    <property type="project" value="UniProtKB-KW"/>
</dbReference>
<dbReference type="EMBL" id="BFFO01000004">
    <property type="protein sequence ID" value="GBG96764.1"/>
    <property type="molecule type" value="Genomic_DNA"/>
</dbReference>
<dbReference type="GO" id="GO:0006506">
    <property type="term" value="P:GPI anchor biosynthetic process"/>
    <property type="evidence" value="ECO:0007669"/>
    <property type="project" value="TreeGrafter"/>
</dbReference>
<feature type="domain" description="Endonuclease/exonuclease/phosphatase" evidence="2">
    <location>
        <begin position="90"/>
        <end position="256"/>
    </location>
</feature>
<dbReference type="Proteomes" id="UP000245021">
    <property type="component" value="Unassembled WGS sequence"/>
</dbReference>
<gene>
    <name evidence="3" type="ORF">NtB2_00888</name>
</gene>
<name>A0A2R5HFE9_9LACT</name>
<dbReference type="InterPro" id="IPR036691">
    <property type="entry name" value="Endo/exonu/phosph_ase_sf"/>
</dbReference>
<dbReference type="GO" id="GO:0016020">
    <property type="term" value="C:membrane"/>
    <property type="evidence" value="ECO:0007669"/>
    <property type="project" value="GOC"/>
</dbReference>
<evidence type="ECO:0000259" key="2">
    <source>
        <dbReference type="Pfam" id="PF03372"/>
    </source>
</evidence>
<dbReference type="OrthoDB" id="7616949at2"/>
<keyword evidence="1" id="KW-0472">Membrane</keyword>
<keyword evidence="3" id="KW-0378">Hydrolase</keyword>
<keyword evidence="4" id="KW-1185">Reference proteome</keyword>
<dbReference type="Pfam" id="PF03372">
    <property type="entry name" value="Exo_endo_phos"/>
    <property type="match status" value="1"/>
</dbReference>
<keyword evidence="1" id="KW-0812">Transmembrane</keyword>
<comment type="caution">
    <text evidence="3">The sequence shown here is derived from an EMBL/GenBank/DDBJ whole genome shotgun (WGS) entry which is preliminary data.</text>
</comment>
<evidence type="ECO:0000313" key="3">
    <source>
        <dbReference type="EMBL" id="GBG96764.1"/>
    </source>
</evidence>